<keyword evidence="2" id="KW-1185">Reference proteome</keyword>
<evidence type="ECO:0000313" key="1">
    <source>
        <dbReference type="EMBL" id="KAJ9653386.1"/>
    </source>
</evidence>
<sequence length="799" mass="88519">MDTPSIIRTAQAIGLTGSFFLSGIYFASSHLVIHNLYSLPIATAATIFEDIYYTGFRLIVPLAFGSAASWSIAAYLRPDRRVELAVAVVAMLGTMALTRLVMIGGVNRLLEISAMGDVAAQTVRREEVLELLQEWRTWNWVRSGLAFASGPHDGGSGGGNLLSTHPSSQSLNKENELNELNRRVRTLEQLLSICAPGLAVGNPERPGPQSSSNLKDTSCLPQDKRVALNKSRLFGQTHWTNAAHEFKKIAAFLSSETGSSAENEATRRLKSDIHTLLRKCKLLAKSMKASRPSRCLSYSEPSLSTKDFADQMTRLYISRFESAFRILHIPSFWTEYEQYWSNPAEAANASKFKVQLVIAVGSSLYPESCNTAKIQSAACQWVYAAQNWLSGPMEKDRLGISALQVQCLLILARQTLSIGGDLIWIAMGTVVRTAMQVGLHHDPKHITRVTILQAEIRRRLWATILEMNVQASLDAGVPPTISFDDFDTAPPSNVDDTELVDRIGTLEQRPKTTVTDTSVQRLMFECLRPRLEIVRRMNGVCSEMAYDEVLTLSSEINIACRNCSLLIKKGDGAEGEMFRCNLADLFLRRFLLSLHRPWASRARENPLFYFSRKTSLDSATAILSPTPDEEFSRLVVVGSGIFKNRIIHASLALASELLIESDEQGDSFSMQEPSSYRRMLVGAMKEALWQTTQRMQLGDTNVRLHMKLSIVLSQAEGTEAGASLQQRMAQSAKDSLEMAYTTIQARSGSLAALSHYDENILTSQGVDQQDFSDGFFDFDSILQTTDFITDANFGSGPPF</sequence>
<organism evidence="1 2">
    <name type="scientific">Neophaeococcomyces mojaviensis</name>
    <dbReference type="NCBI Taxonomy" id="3383035"/>
    <lineage>
        <taxon>Eukaryota</taxon>
        <taxon>Fungi</taxon>
        <taxon>Dikarya</taxon>
        <taxon>Ascomycota</taxon>
        <taxon>Pezizomycotina</taxon>
        <taxon>Eurotiomycetes</taxon>
        <taxon>Chaetothyriomycetidae</taxon>
        <taxon>Chaetothyriales</taxon>
        <taxon>Chaetothyriales incertae sedis</taxon>
        <taxon>Neophaeococcomyces</taxon>
    </lineage>
</organism>
<protein>
    <submittedName>
        <fullName evidence="1">Uncharacterized protein</fullName>
    </submittedName>
</protein>
<evidence type="ECO:0000313" key="2">
    <source>
        <dbReference type="Proteomes" id="UP001172386"/>
    </source>
</evidence>
<proteinExistence type="predicted"/>
<reference evidence="1" key="1">
    <citation type="submission" date="2022-10" db="EMBL/GenBank/DDBJ databases">
        <title>Culturing micro-colonial fungi from biological soil crusts in the Mojave desert and describing Neophaeococcomyces mojavensis, and introducing the new genera and species Taxawa tesnikishii.</title>
        <authorList>
            <person name="Kurbessoian T."/>
            <person name="Stajich J.E."/>
        </authorList>
    </citation>
    <scope>NUCLEOTIDE SEQUENCE</scope>
    <source>
        <strain evidence="1">JES_112</strain>
    </source>
</reference>
<name>A0ACC3A015_9EURO</name>
<gene>
    <name evidence="1" type="ORF">H2198_007426</name>
</gene>
<comment type="caution">
    <text evidence="1">The sequence shown here is derived from an EMBL/GenBank/DDBJ whole genome shotgun (WGS) entry which is preliminary data.</text>
</comment>
<accession>A0ACC3A015</accession>
<dbReference type="EMBL" id="JAPDRQ010000156">
    <property type="protein sequence ID" value="KAJ9653386.1"/>
    <property type="molecule type" value="Genomic_DNA"/>
</dbReference>
<dbReference type="Proteomes" id="UP001172386">
    <property type="component" value="Unassembled WGS sequence"/>
</dbReference>